<organism evidence="1 2">
    <name type="scientific">Desulforamulus ferrireducens</name>
    <dbReference type="NCBI Taxonomy" id="1833852"/>
    <lineage>
        <taxon>Bacteria</taxon>
        <taxon>Bacillati</taxon>
        <taxon>Bacillota</taxon>
        <taxon>Clostridia</taxon>
        <taxon>Eubacteriales</taxon>
        <taxon>Peptococcaceae</taxon>
        <taxon>Desulforamulus</taxon>
    </lineage>
</organism>
<evidence type="ECO:0000313" key="1">
    <source>
        <dbReference type="EMBL" id="AQS59637.1"/>
    </source>
</evidence>
<dbReference type="Proteomes" id="UP000189464">
    <property type="component" value="Chromosome"/>
</dbReference>
<gene>
    <name evidence="1" type="ORF">B0537_11440</name>
</gene>
<proteinExistence type="predicted"/>
<dbReference type="KEGG" id="dfg:B0537_11440"/>
<keyword evidence="2" id="KW-1185">Reference proteome</keyword>
<name>A0A1S6IXY6_9FIRM</name>
<reference evidence="1 2" key="1">
    <citation type="journal article" date="2016" name="Int. J. Syst. Evol. Microbiol.">
        <title>Desulfotomaculum ferrireducens sp. nov., a moderately thermophilic sulfate-reducing and dissimilatory Fe(III)-reducing bacterium isolated from compost.</title>
        <authorList>
            <person name="Yang G."/>
            <person name="Guo J."/>
            <person name="Zhuang L."/>
            <person name="Yuan Y."/>
            <person name="Zhou S."/>
        </authorList>
    </citation>
    <scope>NUCLEOTIDE SEQUENCE [LARGE SCALE GENOMIC DNA]</scope>
    <source>
        <strain evidence="1 2">GSS09</strain>
    </source>
</reference>
<dbReference type="EMBL" id="CP019698">
    <property type="protein sequence ID" value="AQS59637.1"/>
    <property type="molecule type" value="Genomic_DNA"/>
</dbReference>
<sequence length="62" mass="7242">MTHAQMNLKKIQSQMTLAALVHEFGPEHPKVTNYRKKLHQLTHEMKHLKACHFGKPDRQIPS</sequence>
<dbReference type="OrthoDB" id="1684493at2"/>
<dbReference type="AlphaFoldDB" id="A0A1S6IXY6"/>
<dbReference type="RefSeq" id="WP_008409457.1">
    <property type="nucleotide sequence ID" value="NZ_CP019698.1"/>
</dbReference>
<evidence type="ECO:0000313" key="2">
    <source>
        <dbReference type="Proteomes" id="UP000189464"/>
    </source>
</evidence>
<accession>A0A1S6IXY6</accession>
<protein>
    <submittedName>
        <fullName evidence="1">Uncharacterized protein</fullName>
    </submittedName>
</protein>